<comment type="caution">
    <text evidence="1">The sequence shown here is derived from an EMBL/GenBank/DDBJ whole genome shotgun (WGS) entry which is preliminary data.</text>
</comment>
<name>A0ABP5GP89_9ACTN</name>
<dbReference type="EMBL" id="BAAAQN010000055">
    <property type="protein sequence ID" value="GAA2052956.1"/>
    <property type="molecule type" value="Genomic_DNA"/>
</dbReference>
<evidence type="ECO:0000313" key="2">
    <source>
        <dbReference type="Proteomes" id="UP001500751"/>
    </source>
</evidence>
<keyword evidence="2" id="KW-1185">Reference proteome</keyword>
<dbReference type="Proteomes" id="UP001500751">
    <property type="component" value="Unassembled WGS sequence"/>
</dbReference>
<evidence type="ECO:0008006" key="3">
    <source>
        <dbReference type="Google" id="ProtNLM"/>
    </source>
</evidence>
<organism evidence="1 2">
    <name type="scientific">Catenulispora yoronensis</name>
    <dbReference type="NCBI Taxonomy" id="450799"/>
    <lineage>
        <taxon>Bacteria</taxon>
        <taxon>Bacillati</taxon>
        <taxon>Actinomycetota</taxon>
        <taxon>Actinomycetes</taxon>
        <taxon>Catenulisporales</taxon>
        <taxon>Catenulisporaceae</taxon>
        <taxon>Catenulispora</taxon>
    </lineage>
</organism>
<reference evidence="2" key="1">
    <citation type="journal article" date="2019" name="Int. J. Syst. Evol. Microbiol.">
        <title>The Global Catalogue of Microorganisms (GCM) 10K type strain sequencing project: providing services to taxonomists for standard genome sequencing and annotation.</title>
        <authorList>
            <consortium name="The Broad Institute Genomics Platform"/>
            <consortium name="The Broad Institute Genome Sequencing Center for Infectious Disease"/>
            <person name="Wu L."/>
            <person name="Ma J."/>
        </authorList>
    </citation>
    <scope>NUCLEOTIDE SEQUENCE [LARGE SCALE GENOMIC DNA]</scope>
    <source>
        <strain evidence="2">JCM 16014</strain>
    </source>
</reference>
<evidence type="ECO:0000313" key="1">
    <source>
        <dbReference type="EMBL" id="GAA2052956.1"/>
    </source>
</evidence>
<protein>
    <recommendedName>
        <fullName evidence="3">DUF4351 domain-containing protein</fullName>
    </recommendedName>
</protein>
<gene>
    <name evidence="1" type="ORF">GCM10009839_70820</name>
</gene>
<proteinExistence type="predicted"/>
<accession>A0ABP5GP89</accession>
<dbReference type="PANTHER" id="PTHR34613:SF1">
    <property type="entry name" value="SLL6017 PROTEIN"/>
    <property type="match status" value="1"/>
</dbReference>
<dbReference type="PANTHER" id="PTHR34613">
    <property type="entry name" value="SLL0800 PROTEIN"/>
    <property type="match status" value="1"/>
</dbReference>
<sequence length="155" mass="16988">MVGSSREATFRVLGLDVPAPDTLSVISDDVTEIRPGAAYRHTAHDPAELTLVGLEDTPAGAIWRQMMTLDSSFYRSSFSRMLRDEGRAEGVAEGRAEGVAEGLITAINQILDRREIRVSQEQRALYSVCSDADQLNTWLDRAITATTAAEIFDVD</sequence>